<dbReference type="PANTHER" id="PTHR43428">
    <property type="entry name" value="ARSENATE REDUCTASE"/>
    <property type="match status" value="1"/>
</dbReference>
<dbReference type="Proteomes" id="UP001442841">
    <property type="component" value="Chromosome"/>
</dbReference>
<dbReference type="PANTHER" id="PTHR43428:SF1">
    <property type="entry name" value="ARSENATE REDUCTASE"/>
    <property type="match status" value="1"/>
</dbReference>
<dbReference type="Gene3D" id="1.10.8.1060">
    <property type="entry name" value="Corynebacterium glutamicum thioredoxin-dependent arsenate reductase, N-terminal domain"/>
    <property type="match status" value="1"/>
</dbReference>
<organism evidence="3 4">
    <name type="scientific">Ammonicoccus fulvus</name>
    <dbReference type="NCBI Taxonomy" id="3138240"/>
    <lineage>
        <taxon>Bacteria</taxon>
        <taxon>Bacillati</taxon>
        <taxon>Actinomycetota</taxon>
        <taxon>Actinomycetes</taxon>
        <taxon>Propionibacteriales</taxon>
        <taxon>Propionibacteriaceae</taxon>
        <taxon>Ammonicoccus</taxon>
    </lineage>
</organism>
<dbReference type="Pfam" id="PF01451">
    <property type="entry name" value="LMWPc"/>
    <property type="match status" value="1"/>
</dbReference>
<dbReference type="Pfam" id="PF21234">
    <property type="entry name" value="Phosphatase-like_N"/>
    <property type="match status" value="1"/>
</dbReference>
<evidence type="ECO:0000259" key="2">
    <source>
        <dbReference type="SMART" id="SM00226"/>
    </source>
</evidence>
<dbReference type="Gene3D" id="3.40.50.2300">
    <property type="match status" value="1"/>
</dbReference>
<reference evidence="3 4" key="1">
    <citation type="submission" date="2024-04" db="EMBL/GenBank/DDBJ databases">
        <title>Isolation of an actinomycete strain from pig manure.</title>
        <authorList>
            <person name="Gong T."/>
            <person name="Yu Z."/>
            <person name="An M."/>
            <person name="Wei C."/>
            <person name="Yang W."/>
            <person name="Liu L."/>
        </authorList>
    </citation>
    <scope>NUCLEOTIDE SEQUENCE [LARGE SCALE GENOMIC DNA]</scope>
    <source>
        <strain evidence="3 4">ZF39</strain>
    </source>
</reference>
<evidence type="ECO:0000313" key="4">
    <source>
        <dbReference type="Proteomes" id="UP001442841"/>
    </source>
</evidence>
<keyword evidence="1" id="KW-0059">Arsenical resistance</keyword>
<evidence type="ECO:0000313" key="3">
    <source>
        <dbReference type="EMBL" id="XAN06384.1"/>
    </source>
</evidence>
<dbReference type="SMART" id="SM00226">
    <property type="entry name" value="LMWPc"/>
    <property type="match status" value="1"/>
</dbReference>
<proteinExistence type="predicted"/>
<protein>
    <submittedName>
        <fullName evidence="3">Arsenate reductase ArsC</fullName>
    </submittedName>
</protein>
<gene>
    <name evidence="3" type="ORF">AADG42_03360</name>
</gene>
<dbReference type="NCBIfam" id="NF046112">
    <property type="entry name" value="MSMEG_6209_Nter"/>
    <property type="match status" value="1"/>
</dbReference>
<feature type="domain" description="Phosphotyrosine protein phosphatase I" evidence="2">
    <location>
        <begin position="76"/>
        <end position="199"/>
    </location>
</feature>
<sequence length="215" mass="24001">MNTSEVDFQAVVDDLAYRYSDSFSREVIVREVTAVRTQLEQSARKRQFLGMLVAKKARDRLAALAEAEGREFRPVPVILYACVHNAGRSQFAAFVTKRLAGDRVHVRAAGMHPTGDVNPAVAEVLAERGIEINRDFPTGTPYDIEDAADIVVDMGADLPKFPARRVIAWDIEDPAGRRVEAVRRICDDIERRVRELLEELEIPIDDSQAEPVATS</sequence>
<accession>A0ABZ3FMP7</accession>
<dbReference type="SUPFAM" id="SSF52788">
    <property type="entry name" value="Phosphotyrosine protein phosphatases I"/>
    <property type="match status" value="1"/>
</dbReference>
<dbReference type="EMBL" id="CP154795">
    <property type="protein sequence ID" value="XAN06384.1"/>
    <property type="molecule type" value="Genomic_DNA"/>
</dbReference>
<dbReference type="InterPro" id="IPR048716">
    <property type="entry name" value="Phosphatase-like_N"/>
</dbReference>
<dbReference type="InterPro" id="IPR023485">
    <property type="entry name" value="Ptyr_pPase"/>
</dbReference>
<name>A0ABZ3FMP7_9ACTN</name>
<dbReference type="InterPro" id="IPR036196">
    <property type="entry name" value="Ptyr_pPase_sf"/>
</dbReference>
<evidence type="ECO:0000256" key="1">
    <source>
        <dbReference type="ARBA" id="ARBA00022849"/>
    </source>
</evidence>
<keyword evidence="4" id="KW-1185">Reference proteome</keyword>
<dbReference type="RefSeq" id="WP_425307814.1">
    <property type="nucleotide sequence ID" value="NZ_CP154795.1"/>
</dbReference>